<dbReference type="Gene3D" id="2.40.10.10">
    <property type="entry name" value="Trypsin-like serine proteases"/>
    <property type="match status" value="1"/>
</dbReference>
<dbReference type="InterPro" id="IPR018114">
    <property type="entry name" value="TRYPSIN_HIS"/>
</dbReference>
<dbReference type="GO" id="GO:0006508">
    <property type="term" value="P:proteolysis"/>
    <property type="evidence" value="ECO:0007669"/>
    <property type="project" value="UniProtKB-KW"/>
</dbReference>
<comment type="caution">
    <text evidence="8">The sequence shown here is derived from an EMBL/GenBank/DDBJ whole genome shotgun (WGS) entry which is preliminary data.</text>
</comment>
<keyword evidence="3" id="KW-0378">Hydrolase</keyword>
<name>A0ABD2X6A4_9HYME</name>
<dbReference type="SMART" id="SM00020">
    <property type="entry name" value="Tryp_SPc"/>
    <property type="match status" value="1"/>
</dbReference>
<evidence type="ECO:0000259" key="7">
    <source>
        <dbReference type="PROSITE" id="PS50240"/>
    </source>
</evidence>
<sequence>MSKFVECIFFALIVIAVEAIRNNGELAEISEFPFQVSLRINGGHSCGGVLITRKHVLTAAHCVNDYIDPAEQNLWSASIELGATHLNAGLRYPISRISIHKDFKNEYKPMFLPNDVAVVHLRHSVKLSPTIQTIALPRMMTEVPMNTSLIVSGYGLINHTAYLPWDSPLRKFETKVAGCEAINTTTLWNVFCDELRVGYAACNGDSGSGIIDANTKTLVGIVSGIGDECGAGIEPDVFLKVSYYIPYIKSELAYDPENSKIQSERPARNVEEIFYINDCYSPGCAYKSKD</sequence>
<dbReference type="PRINTS" id="PR00722">
    <property type="entry name" value="CHYMOTRYPSIN"/>
</dbReference>
<comment type="similarity">
    <text evidence="1">Belongs to the peptidase S1 family.</text>
</comment>
<dbReference type="CDD" id="cd00190">
    <property type="entry name" value="Tryp_SPc"/>
    <property type="match status" value="1"/>
</dbReference>
<feature type="signal peptide" evidence="6">
    <location>
        <begin position="1"/>
        <end position="19"/>
    </location>
</feature>
<evidence type="ECO:0000313" key="9">
    <source>
        <dbReference type="Proteomes" id="UP001627154"/>
    </source>
</evidence>
<dbReference type="PANTHER" id="PTHR24276">
    <property type="entry name" value="POLYSERASE-RELATED"/>
    <property type="match status" value="1"/>
</dbReference>
<dbReference type="EMBL" id="JBJJXI010000050">
    <property type="protein sequence ID" value="KAL3400941.1"/>
    <property type="molecule type" value="Genomic_DNA"/>
</dbReference>
<evidence type="ECO:0000256" key="6">
    <source>
        <dbReference type="SAM" id="SignalP"/>
    </source>
</evidence>
<dbReference type="PANTHER" id="PTHR24276:SF96">
    <property type="entry name" value="PEPTIDASE S1 DOMAIN-CONTAINING PROTEIN"/>
    <property type="match status" value="1"/>
</dbReference>
<keyword evidence="4" id="KW-0720">Serine protease</keyword>
<dbReference type="InterPro" id="IPR043504">
    <property type="entry name" value="Peptidase_S1_PA_chymotrypsin"/>
</dbReference>
<dbReference type="InterPro" id="IPR009003">
    <property type="entry name" value="Peptidase_S1_PA"/>
</dbReference>
<dbReference type="GO" id="GO:0008236">
    <property type="term" value="F:serine-type peptidase activity"/>
    <property type="evidence" value="ECO:0007669"/>
    <property type="project" value="UniProtKB-KW"/>
</dbReference>
<evidence type="ECO:0000256" key="2">
    <source>
        <dbReference type="ARBA" id="ARBA00022670"/>
    </source>
</evidence>
<accession>A0ABD2X6A4</accession>
<evidence type="ECO:0000256" key="1">
    <source>
        <dbReference type="ARBA" id="ARBA00007664"/>
    </source>
</evidence>
<reference evidence="8 9" key="1">
    <citation type="journal article" date="2024" name="bioRxiv">
        <title>A reference genome for Trichogramma kaykai: A tiny desert-dwelling parasitoid wasp with competing sex-ratio distorters.</title>
        <authorList>
            <person name="Culotta J."/>
            <person name="Lindsey A.R."/>
        </authorList>
    </citation>
    <scope>NUCLEOTIDE SEQUENCE [LARGE SCALE GENOMIC DNA]</scope>
    <source>
        <strain evidence="8 9">KSX58</strain>
    </source>
</reference>
<proteinExistence type="inferred from homology"/>
<dbReference type="PROSITE" id="PS50240">
    <property type="entry name" value="TRYPSIN_DOM"/>
    <property type="match status" value="1"/>
</dbReference>
<keyword evidence="9" id="KW-1185">Reference proteome</keyword>
<gene>
    <name evidence="8" type="ORF">TKK_006063</name>
</gene>
<dbReference type="FunFam" id="2.40.10.10:FF:000068">
    <property type="entry name" value="transmembrane protease serine 2"/>
    <property type="match status" value="1"/>
</dbReference>
<protein>
    <recommendedName>
        <fullName evidence="7">Peptidase S1 domain-containing protein</fullName>
    </recommendedName>
</protein>
<dbReference type="Pfam" id="PF00089">
    <property type="entry name" value="Trypsin"/>
    <property type="match status" value="1"/>
</dbReference>
<keyword evidence="5" id="KW-1015">Disulfide bond</keyword>
<feature type="chain" id="PRO_5044787073" description="Peptidase S1 domain-containing protein" evidence="6">
    <location>
        <begin position="20"/>
        <end position="290"/>
    </location>
</feature>
<keyword evidence="6" id="KW-0732">Signal</keyword>
<evidence type="ECO:0000256" key="5">
    <source>
        <dbReference type="ARBA" id="ARBA00023157"/>
    </source>
</evidence>
<dbReference type="SUPFAM" id="SSF50494">
    <property type="entry name" value="Trypsin-like serine proteases"/>
    <property type="match status" value="1"/>
</dbReference>
<dbReference type="InterPro" id="IPR001254">
    <property type="entry name" value="Trypsin_dom"/>
</dbReference>
<dbReference type="InterPro" id="IPR001314">
    <property type="entry name" value="Peptidase_S1A"/>
</dbReference>
<dbReference type="PROSITE" id="PS00134">
    <property type="entry name" value="TRYPSIN_HIS"/>
    <property type="match status" value="1"/>
</dbReference>
<evidence type="ECO:0000256" key="3">
    <source>
        <dbReference type="ARBA" id="ARBA00022801"/>
    </source>
</evidence>
<evidence type="ECO:0000313" key="8">
    <source>
        <dbReference type="EMBL" id="KAL3400941.1"/>
    </source>
</evidence>
<keyword evidence="2" id="KW-0645">Protease</keyword>
<dbReference type="AlphaFoldDB" id="A0ABD2X6A4"/>
<evidence type="ECO:0000256" key="4">
    <source>
        <dbReference type="ARBA" id="ARBA00022825"/>
    </source>
</evidence>
<dbReference type="Proteomes" id="UP001627154">
    <property type="component" value="Unassembled WGS sequence"/>
</dbReference>
<dbReference type="InterPro" id="IPR050430">
    <property type="entry name" value="Peptidase_S1"/>
</dbReference>
<feature type="domain" description="Peptidase S1" evidence="7">
    <location>
        <begin position="21"/>
        <end position="253"/>
    </location>
</feature>
<organism evidence="8 9">
    <name type="scientific">Trichogramma kaykai</name>
    <dbReference type="NCBI Taxonomy" id="54128"/>
    <lineage>
        <taxon>Eukaryota</taxon>
        <taxon>Metazoa</taxon>
        <taxon>Ecdysozoa</taxon>
        <taxon>Arthropoda</taxon>
        <taxon>Hexapoda</taxon>
        <taxon>Insecta</taxon>
        <taxon>Pterygota</taxon>
        <taxon>Neoptera</taxon>
        <taxon>Endopterygota</taxon>
        <taxon>Hymenoptera</taxon>
        <taxon>Apocrita</taxon>
        <taxon>Proctotrupomorpha</taxon>
        <taxon>Chalcidoidea</taxon>
        <taxon>Trichogrammatidae</taxon>
        <taxon>Trichogramma</taxon>
    </lineage>
</organism>